<keyword evidence="1" id="KW-1133">Transmembrane helix</keyword>
<reference evidence="2 3" key="3">
    <citation type="journal article" date="2010" name="BMC Genomics">
        <title>Transcriptome sequencing and comparative analysis of cucumber flowers with different sex types.</title>
        <authorList>
            <person name="Guo S."/>
            <person name="Zheng Y."/>
            <person name="Joung J.G."/>
            <person name="Liu S."/>
            <person name="Zhang Z."/>
            <person name="Crasta O.R."/>
            <person name="Sobral B.W."/>
            <person name="Xu Y."/>
            <person name="Huang S."/>
            <person name="Fei Z."/>
        </authorList>
    </citation>
    <scope>NUCLEOTIDE SEQUENCE [LARGE SCALE GENOMIC DNA]</scope>
    <source>
        <strain evidence="3">cv. 9930</strain>
    </source>
</reference>
<proteinExistence type="predicted"/>
<evidence type="ECO:0000313" key="2">
    <source>
        <dbReference type="EMBL" id="KGN48546.1"/>
    </source>
</evidence>
<dbReference type="Proteomes" id="UP000029981">
    <property type="component" value="Chromosome 6"/>
</dbReference>
<reference evidence="2 3" key="4">
    <citation type="journal article" date="2011" name="BMC Genomics">
        <title>RNA-Seq improves annotation of protein-coding genes in the cucumber genome.</title>
        <authorList>
            <person name="Li Z."/>
            <person name="Zhang Z."/>
            <person name="Yan P."/>
            <person name="Huang S."/>
            <person name="Fei Z."/>
            <person name="Lin K."/>
        </authorList>
    </citation>
    <scope>NUCLEOTIDE SEQUENCE [LARGE SCALE GENOMIC DNA]</scope>
    <source>
        <strain evidence="3">cv. 9930</strain>
    </source>
</reference>
<dbReference type="Gramene" id="KGN48546">
    <property type="protein sequence ID" value="KGN48546"/>
    <property type="gene ID" value="Csa_6G491090"/>
</dbReference>
<dbReference type="EMBL" id="CM002927">
    <property type="protein sequence ID" value="KGN48546.1"/>
    <property type="molecule type" value="Genomic_DNA"/>
</dbReference>
<reference evidence="2 3" key="1">
    <citation type="journal article" date="2009" name="Nat. Genet.">
        <title>The genome of the cucumber, Cucumis sativus L.</title>
        <authorList>
            <person name="Huang S."/>
            <person name="Li R."/>
            <person name="Zhang Z."/>
            <person name="Li L."/>
            <person name="Gu X."/>
            <person name="Fan W."/>
            <person name="Lucas W.J."/>
            <person name="Wang X."/>
            <person name="Xie B."/>
            <person name="Ni P."/>
            <person name="Ren Y."/>
            <person name="Zhu H."/>
            <person name="Li J."/>
            <person name="Lin K."/>
            <person name="Jin W."/>
            <person name="Fei Z."/>
            <person name="Li G."/>
            <person name="Staub J."/>
            <person name="Kilian A."/>
            <person name="van der Vossen E.A."/>
            <person name="Wu Y."/>
            <person name="Guo J."/>
            <person name="He J."/>
            <person name="Jia Z."/>
            <person name="Ren Y."/>
            <person name="Tian G."/>
            <person name="Lu Y."/>
            <person name="Ruan J."/>
            <person name="Qian W."/>
            <person name="Wang M."/>
            <person name="Huang Q."/>
            <person name="Li B."/>
            <person name="Xuan Z."/>
            <person name="Cao J."/>
            <person name="Asan"/>
            <person name="Wu Z."/>
            <person name="Zhang J."/>
            <person name="Cai Q."/>
            <person name="Bai Y."/>
            <person name="Zhao B."/>
            <person name="Han Y."/>
            <person name="Li Y."/>
            <person name="Li X."/>
            <person name="Wang S."/>
            <person name="Shi Q."/>
            <person name="Liu S."/>
            <person name="Cho W.K."/>
            <person name="Kim J.Y."/>
            <person name="Xu Y."/>
            <person name="Heller-Uszynska K."/>
            <person name="Miao H."/>
            <person name="Cheng Z."/>
            <person name="Zhang S."/>
            <person name="Wu J."/>
            <person name="Yang Y."/>
            <person name="Kang H."/>
            <person name="Li M."/>
            <person name="Liang H."/>
            <person name="Ren X."/>
            <person name="Shi Z."/>
            <person name="Wen M."/>
            <person name="Jian M."/>
            <person name="Yang H."/>
            <person name="Zhang G."/>
            <person name="Yang Z."/>
            <person name="Chen R."/>
            <person name="Liu S."/>
            <person name="Li J."/>
            <person name="Ma L."/>
            <person name="Liu H."/>
            <person name="Zhou Y."/>
            <person name="Zhao J."/>
            <person name="Fang X."/>
            <person name="Li G."/>
            <person name="Fang L."/>
            <person name="Li Y."/>
            <person name="Liu D."/>
            <person name="Zheng H."/>
            <person name="Zhang Y."/>
            <person name="Qin N."/>
            <person name="Li Z."/>
            <person name="Yang G."/>
            <person name="Yang S."/>
            <person name="Bolund L."/>
            <person name="Kristiansen K."/>
            <person name="Zheng H."/>
            <person name="Li S."/>
            <person name="Zhang X."/>
            <person name="Yang H."/>
            <person name="Wang J."/>
            <person name="Sun R."/>
            <person name="Zhang B."/>
            <person name="Jiang S."/>
            <person name="Wang J."/>
            <person name="Du Y."/>
            <person name="Li S."/>
        </authorList>
    </citation>
    <scope>NUCLEOTIDE SEQUENCE [LARGE SCALE GENOMIC DNA]</scope>
    <source>
        <strain evidence="3">cv. 9930</strain>
    </source>
</reference>
<evidence type="ECO:0000313" key="3">
    <source>
        <dbReference type="Proteomes" id="UP000029981"/>
    </source>
</evidence>
<organism evidence="2 3">
    <name type="scientific">Cucumis sativus</name>
    <name type="common">Cucumber</name>
    <dbReference type="NCBI Taxonomy" id="3659"/>
    <lineage>
        <taxon>Eukaryota</taxon>
        <taxon>Viridiplantae</taxon>
        <taxon>Streptophyta</taxon>
        <taxon>Embryophyta</taxon>
        <taxon>Tracheophyta</taxon>
        <taxon>Spermatophyta</taxon>
        <taxon>Magnoliopsida</taxon>
        <taxon>eudicotyledons</taxon>
        <taxon>Gunneridae</taxon>
        <taxon>Pentapetalae</taxon>
        <taxon>rosids</taxon>
        <taxon>fabids</taxon>
        <taxon>Cucurbitales</taxon>
        <taxon>Cucurbitaceae</taxon>
        <taxon>Benincaseae</taxon>
        <taxon>Cucumis</taxon>
    </lineage>
</organism>
<dbReference type="AlphaFoldDB" id="A0A0A0KLE1"/>
<protein>
    <submittedName>
        <fullName evidence="2">Uncharacterized protein</fullName>
    </submittedName>
</protein>
<gene>
    <name evidence="2" type="ORF">Csa_6G491090</name>
</gene>
<feature type="transmembrane region" description="Helical" evidence="1">
    <location>
        <begin position="41"/>
        <end position="62"/>
    </location>
</feature>
<sequence length="86" mass="9601">MKRGVNLSTTGWKLCVEFQSGVKQSKTTPKHFVEHLGPLPFHFGIISPSSPLCVCCVLCVFVRQTKDSDKDITPKLFILKLKAILL</sequence>
<keyword evidence="1" id="KW-0472">Membrane</keyword>
<reference evidence="2 3" key="2">
    <citation type="journal article" date="2009" name="PLoS ONE">
        <title>An integrated genetic and cytogenetic map of the cucumber genome.</title>
        <authorList>
            <person name="Ren Y."/>
            <person name="Zhang Z."/>
            <person name="Liu J."/>
            <person name="Staub J.E."/>
            <person name="Han Y."/>
            <person name="Cheng Z."/>
            <person name="Li X."/>
            <person name="Lu J."/>
            <person name="Miao H."/>
            <person name="Kang H."/>
            <person name="Xie B."/>
            <person name="Gu X."/>
            <person name="Wang X."/>
            <person name="Du Y."/>
            <person name="Jin W."/>
            <person name="Huang S."/>
        </authorList>
    </citation>
    <scope>NUCLEOTIDE SEQUENCE [LARGE SCALE GENOMIC DNA]</scope>
    <source>
        <strain evidence="3">cv. 9930</strain>
    </source>
</reference>
<keyword evidence="1" id="KW-0812">Transmembrane</keyword>
<accession>A0A0A0KLE1</accession>
<evidence type="ECO:0000256" key="1">
    <source>
        <dbReference type="SAM" id="Phobius"/>
    </source>
</evidence>
<keyword evidence="3" id="KW-1185">Reference proteome</keyword>
<name>A0A0A0KLE1_CUCSA</name>